<dbReference type="GO" id="GO:0015833">
    <property type="term" value="P:peptide transport"/>
    <property type="evidence" value="ECO:0007669"/>
    <property type="project" value="TreeGrafter"/>
</dbReference>
<dbReference type="GO" id="GO:1904680">
    <property type="term" value="F:peptide transmembrane transporter activity"/>
    <property type="evidence" value="ECO:0007669"/>
    <property type="project" value="TreeGrafter"/>
</dbReference>
<dbReference type="PIRSF" id="PIRSF002741">
    <property type="entry name" value="MppA"/>
    <property type="match status" value="1"/>
</dbReference>
<dbReference type="AlphaFoldDB" id="A0A9D1EA68"/>
<dbReference type="InterPro" id="IPR000914">
    <property type="entry name" value="SBP_5_dom"/>
</dbReference>
<evidence type="ECO:0000256" key="1">
    <source>
        <dbReference type="SAM" id="SignalP"/>
    </source>
</evidence>
<dbReference type="EMBL" id="DVHM01000133">
    <property type="protein sequence ID" value="HIR71230.1"/>
    <property type="molecule type" value="Genomic_DNA"/>
</dbReference>
<feature type="signal peptide" evidence="1">
    <location>
        <begin position="1"/>
        <end position="22"/>
    </location>
</feature>
<dbReference type="GO" id="GO:0042597">
    <property type="term" value="C:periplasmic space"/>
    <property type="evidence" value="ECO:0007669"/>
    <property type="project" value="UniProtKB-ARBA"/>
</dbReference>
<evidence type="ECO:0000259" key="2">
    <source>
        <dbReference type="Pfam" id="PF00496"/>
    </source>
</evidence>
<reference evidence="3" key="1">
    <citation type="submission" date="2020-10" db="EMBL/GenBank/DDBJ databases">
        <authorList>
            <person name="Gilroy R."/>
        </authorList>
    </citation>
    <scope>NUCLEOTIDE SEQUENCE</scope>
    <source>
        <strain evidence="3">ChiSjej5B23-6657</strain>
    </source>
</reference>
<feature type="chain" id="PRO_5038757010" evidence="1">
    <location>
        <begin position="23"/>
        <end position="524"/>
    </location>
</feature>
<accession>A0A9D1EA68</accession>
<keyword evidence="1" id="KW-0732">Signal</keyword>
<dbReference type="PANTHER" id="PTHR30290:SF81">
    <property type="entry name" value="OLIGOPEPTIDE-BINDING PROTEIN OPPA"/>
    <property type="match status" value="1"/>
</dbReference>
<sequence length="524" mass="57030">MKRERVKQFLALVLVFAAAVCAFWGCGGSGNSGGGTAADGKKIFVFGDTTFNAENGESDINPHRDSGGWACIRYGVGETLFRFNDAMELEPWLATGYENVDELTWEITLRDGVYFTSGRYLDGEAVKACLEALIADHPRAAGDLHIAEITAEGQKVTIRTEIPVPALLNYLSDPYGCIIDMEAGVTDQGIVCGTGPYRAVSLTTDTSLVLEKNDHYWNGEPKIDEITVRTISDGDTLTMALQSGEIDAAYGMPYASYPLFENDAYTFTSCATSRVFFGAMNFESAIMQDPAVRQAVAMGIDKEGFVETLLGGNGYVAEGVYPENFSFGGDAVTAADYDPEGAKQVLADAGWVDTDGDGVREKDGQKLTLRWLTYPSRQEQPLLAEAAQATLGEIGFDVVVNNTADHNRIRTDSGAWDIYVSAMVTAPTGDPEYFFTYHCLDSSSSNDGHYHSDALEALAQEMSQTFDAGERGRLAVQMQQILLDDNAYVFCSHLRMSMIMKSNVTGLTAHPCDYYEITAELDIS</sequence>
<gene>
    <name evidence="3" type="ORF">IAA55_08105</name>
</gene>
<proteinExistence type="predicted"/>
<evidence type="ECO:0000313" key="4">
    <source>
        <dbReference type="Proteomes" id="UP000823912"/>
    </source>
</evidence>
<reference evidence="3" key="2">
    <citation type="journal article" date="2021" name="PeerJ">
        <title>Extensive microbial diversity within the chicken gut microbiome revealed by metagenomics and culture.</title>
        <authorList>
            <person name="Gilroy R."/>
            <person name="Ravi A."/>
            <person name="Getino M."/>
            <person name="Pursley I."/>
            <person name="Horton D.L."/>
            <person name="Alikhan N.F."/>
            <person name="Baker D."/>
            <person name="Gharbi K."/>
            <person name="Hall N."/>
            <person name="Watson M."/>
            <person name="Adriaenssens E.M."/>
            <person name="Foster-Nyarko E."/>
            <person name="Jarju S."/>
            <person name="Secka A."/>
            <person name="Antonio M."/>
            <person name="Oren A."/>
            <person name="Chaudhuri R.R."/>
            <person name="La Ragione R."/>
            <person name="Hildebrand F."/>
            <person name="Pallen M.J."/>
        </authorList>
    </citation>
    <scope>NUCLEOTIDE SEQUENCE</scope>
    <source>
        <strain evidence="3">ChiSjej5B23-6657</strain>
    </source>
</reference>
<protein>
    <submittedName>
        <fullName evidence="3">ABC transporter substrate-binding protein</fullName>
    </submittedName>
</protein>
<dbReference type="CDD" id="cd08490">
    <property type="entry name" value="PBP2_NikA_DppA_OppA_like_3"/>
    <property type="match status" value="1"/>
</dbReference>
<dbReference type="Gene3D" id="3.40.190.10">
    <property type="entry name" value="Periplasmic binding protein-like II"/>
    <property type="match status" value="1"/>
</dbReference>
<dbReference type="Proteomes" id="UP000823912">
    <property type="component" value="Unassembled WGS sequence"/>
</dbReference>
<dbReference type="Pfam" id="PF00496">
    <property type="entry name" value="SBP_bac_5"/>
    <property type="match status" value="1"/>
</dbReference>
<dbReference type="GO" id="GO:0043190">
    <property type="term" value="C:ATP-binding cassette (ABC) transporter complex"/>
    <property type="evidence" value="ECO:0007669"/>
    <property type="project" value="InterPro"/>
</dbReference>
<dbReference type="InterPro" id="IPR039424">
    <property type="entry name" value="SBP_5"/>
</dbReference>
<dbReference type="SUPFAM" id="SSF53850">
    <property type="entry name" value="Periplasmic binding protein-like II"/>
    <property type="match status" value="1"/>
</dbReference>
<name>A0A9D1EA68_9FIRM</name>
<dbReference type="PANTHER" id="PTHR30290">
    <property type="entry name" value="PERIPLASMIC BINDING COMPONENT OF ABC TRANSPORTER"/>
    <property type="match status" value="1"/>
</dbReference>
<dbReference type="InterPro" id="IPR030678">
    <property type="entry name" value="Peptide/Ni-bd"/>
</dbReference>
<evidence type="ECO:0000313" key="3">
    <source>
        <dbReference type="EMBL" id="HIR71230.1"/>
    </source>
</evidence>
<comment type="caution">
    <text evidence="3">The sequence shown here is derived from an EMBL/GenBank/DDBJ whole genome shotgun (WGS) entry which is preliminary data.</text>
</comment>
<feature type="domain" description="Solute-binding protein family 5" evidence="2">
    <location>
        <begin position="88"/>
        <end position="439"/>
    </location>
</feature>
<dbReference type="Gene3D" id="3.10.105.10">
    <property type="entry name" value="Dipeptide-binding Protein, Domain 3"/>
    <property type="match status" value="1"/>
</dbReference>
<organism evidence="3 4">
    <name type="scientific">Candidatus Pullilachnospira gallistercoris</name>
    <dbReference type="NCBI Taxonomy" id="2840911"/>
    <lineage>
        <taxon>Bacteria</taxon>
        <taxon>Bacillati</taxon>
        <taxon>Bacillota</taxon>
        <taxon>Clostridia</taxon>
        <taxon>Lachnospirales</taxon>
        <taxon>Lachnospiraceae</taxon>
        <taxon>Lachnospiraceae incertae sedis</taxon>
        <taxon>Candidatus Pullilachnospira</taxon>
    </lineage>
</organism>